<protein>
    <submittedName>
        <fullName evidence="13">TonB-linked SusC/RagA family outer membrane protein</fullName>
    </submittedName>
</protein>
<dbReference type="GO" id="GO:0009279">
    <property type="term" value="C:cell outer membrane"/>
    <property type="evidence" value="ECO:0007669"/>
    <property type="project" value="UniProtKB-SubCell"/>
</dbReference>
<dbReference type="InterPro" id="IPR036942">
    <property type="entry name" value="Beta-barrel_TonB_sf"/>
</dbReference>
<comment type="caution">
    <text evidence="13">The sequence shown here is derived from an EMBL/GenBank/DDBJ whole genome shotgun (WGS) entry which is preliminary data.</text>
</comment>
<evidence type="ECO:0000256" key="4">
    <source>
        <dbReference type="ARBA" id="ARBA00022496"/>
    </source>
</evidence>
<dbReference type="InterPro" id="IPR012910">
    <property type="entry name" value="Plug_dom"/>
</dbReference>
<keyword evidence="14" id="KW-1185">Reference proteome</keyword>
<organism evidence="13 14">
    <name type="scientific">Mangrovibacterium marinum</name>
    <dbReference type="NCBI Taxonomy" id="1639118"/>
    <lineage>
        <taxon>Bacteria</taxon>
        <taxon>Pseudomonadati</taxon>
        <taxon>Bacteroidota</taxon>
        <taxon>Bacteroidia</taxon>
        <taxon>Marinilabiliales</taxon>
        <taxon>Prolixibacteraceae</taxon>
        <taxon>Mangrovibacterium</taxon>
    </lineage>
</organism>
<evidence type="ECO:0000256" key="9">
    <source>
        <dbReference type="ARBA" id="ARBA00023237"/>
    </source>
</evidence>
<evidence type="ECO:0000256" key="11">
    <source>
        <dbReference type="RuleBase" id="RU003357"/>
    </source>
</evidence>
<dbReference type="InterPro" id="IPR000531">
    <property type="entry name" value="Beta-barrel_TonB"/>
</dbReference>
<keyword evidence="2 10" id="KW-0813">Transport</keyword>
<feature type="domain" description="Secretin/TonB short N-terminal" evidence="12">
    <location>
        <begin position="70"/>
        <end position="121"/>
    </location>
</feature>
<evidence type="ECO:0000256" key="6">
    <source>
        <dbReference type="ARBA" id="ARBA00023004"/>
    </source>
</evidence>
<keyword evidence="9 10" id="KW-0998">Cell outer membrane</keyword>
<dbReference type="InterPro" id="IPR023996">
    <property type="entry name" value="TonB-dep_OMP_SusC/RagA"/>
</dbReference>
<comment type="similarity">
    <text evidence="10 11">Belongs to the TonB-dependent receptor family.</text>
</comment>
<dbReference type="InterPro" id="IPR023997">
    <property type="entry name" value="TonB-dep_OMP_SusC/RagA_CS"/>
</dbReference>
<keyword evidence="4" id="KW-0406">Ion transport</keyword>
<evidence type="ECO:0000256" key="1">
    <source>
        <dbReference type="ARBA" id="ARBA00004571"/>
    </source>
</evidence>
<evidence type="ECO:0000313" key="13">
    <source>
        <dbReference type="EMBL" id="PTN06290.1"/>
    </source>
</evidence>
<evidence type="ECO:0000259" key="12">
    <source>
        <dbReference type="SMART" id="SM00965"/>
    </source>
</evidence>
<dbReference type="Gene3D" id="3.55.50.30">
    <property type="match status" value="1"/>
</dbReference>
<dbReference type="InterPro" id="IPR011662">
    <property type="entry name" value="Secretin/TonB_short_N"/>
</dbReference>
<dbReference type="Pfam" id="PF07715">
    <property type="entry name" value="Plug"/>
    <property type="match status" value="1"/>
</dbReference>
<evidence type="ECO:0000256" key="5">
    <source>
        <dbReference type="ARBA" id="ARBA00022692"/>
    </source>
</evidence>
<dbReference type="PROSITE" id="PS52016">
    <property type="entry name" value="TONB_DEPENDENT_REC_3"/>
    <property type="match status" value="1"/>
</dbReference>
<keyword evidence="6" id="KW-0408">Iron</keyword>
<accession>A0A2T5BXX7</accession>
<evidence type="ECO:0000256" key="2">
    <source>
        <dbReference type="ARBA" id="ARBA00022448"/>
    </source>
</evidence>
<dbReference type="InterPro" id="IPR037066">
    <property type="entry name" value="Plug_dom_sf"/>
</dbReference>
<dbReference type="SMART" id="SM00965">
    <property type="entry name" value="STN"/>
    <property type="match status" value="1"/>
</dbReference>
<keyword evidence="8 10" id="KW-0472">Membrane</keyword>
<evidence type="ECO:0000256" key="3">
    <source>
        <dbReference type="ARBA" id="ARBA00022452"/>
    </source>
</evidence>
<gene>
    <name evidence="13" type="ORF">C8N47_12311</name>
</gene>
<dbReference type="Proteomes" id="UP000243525">
    <property type="component" value="Unassembled WGS sequence"/>
</dbReference>
<dbReference type="Gene3D" id="2.170.130.10">
    <property type="entry name" value="TonB-dependent receptor, plug domain"/>
    <property type="match status" value="1"/>
</dbReference>
<dbReference type="NCBIfam" id="TIGR04056">
    <property type="entry name" value="OMP_RagA_SusC"/>
    <property type="match status" value="1"/>
</dbReference>
<keyword evidence="3 10" id="KW-1134">Transmembrane beta strand</keyword>
<dbReference type="Pfam" id="PF07660">
    <property type="entry name" value="STN"/>
    <property type="match status" value="1"/>
</dbReference>
<dbReference type="InterPro" id="IPR039426">
    <property type="entry name" value="TonB-dep_rcpt-like"/>
</dbReference>
<dbReference type="Pfam" id="PF13715">
    <property type="entry name" value="CarbopepD_reg_2"/>
    <property type="match status" value="1"/>
</dbReference>
<dbReference type="Gene3D" id="2.60.40.1120">
    <property type="entry name" value="Carboxypeptidase-like, regulatory domain"/>
    <property type="match status" value="1"/>
</dbReference>
<dbReference type="FunFam" id="2.170.130.10:FF:000024">
    <property type="entry name" value="Outer membrane protein"/>
    <property type="match status" value="1"/>
</dbReference>
<reference evidence="13 14" key="1">
    <citation type="submission" date="2018-04" db="EMBL/GenBank/DDBJ databases">
        <title>Genomic Encyclopedia of Archaeal and Bacterial Type Strains, Phase II (KMG-II): from individual species to whole genera.</title>
        <authorList>
            <person name="Goeker M."/>
        </authorList>
    </citation>
    <scope>NUCLEOTIDE SEQUENCE [LARGE SCALE GENOMIC DNA]</scope>
    <source>
        <strain evidence="13 14">DSM 28823</strain>
    </source>
</reference>
<keyword evidence="4" id="KW-0410">Iron transport</keyword>
<proteinExistence type="inferred from homology"/>
<dbReference type="InterPro" id="IPR008969">
    <property type="entry name" value="CarboxyPept-like_regulatory"/>
</dbReference>
<dbReference type="SUPFAM" id="SSF49464">
    <property type="entry name" value="Carboxypeptidase regulatory domain-like"/>
    <property type="match status" value="1"/>
</dbReference>
<dbReference type="Pfam" id="PF00593">
    <property type="entry name" value="TonB_dep_Rec_b-barrel"/>
    <property type="match status" value="1"/>
</dbReference>
<keyword evidence="5 10" id="KW-0812">Transmembrane</keyword>
<dbReference type="SUPFAM" id="SSF56935">
    <property type="entry name" value="Porins"/>
    <property type="match status" value="1"/>
</dbReference>
<name>A0A2T5BXX7_9BACT</name>
<dbReference type="Gene3D" id="2.40.170.20">
    <property type="entry name" value="TonB-dependent receptor, beta-barrel domain"/>
    <property type="match status" value="1"/>
</dbReference>
<dbReference type="AlphaFoldDB" id="A0A2T5BXX7"/>
<evidence type="ECO:0000256" key="8">
    <source>
        <dbReference type="ARBA" id="ARBA00023136"/>
    </source>
</evidence>
<comment type="subcellular location">
    <subcellularLocation>
        <location evidence="1 10">Cell outer membrane</location>
        <topology evidence="1 10">Multi-pass membrane protein</topology>
    </subcellularLocation>
</comment>
<sequence>MKKNDCKGLPGRDKFGKLLLMMKLTTFLFLVGLMQTYAVAGYSQRTQLTINVKNVSVEDALYEIEQQSDYVFLYNRDMVDVNRRASLQAKDLPIEKVLDQLFAGTAVNYRVMDRQIVLSSDEVVAQQPVRTITGKVTDNTDFPLPGVTVVLKGTSDGTITDGNGMYSLKNIPSGATLVFSFVGMRAQEVVVGQEKTIDVVLEEETVGIEEVVAVGYGTQKKVNLTGAVSAVSAEALESRPVQNVGQALQGIVPGLNFSTSGLGGELNQNLSFNIRGTGTIGSGSNASPLVLIDGMEGDMNALNPQDIESISVLKDAAAASIYGSRAAFGVVLITTKTGKAGVTNINYNNNFRMTMPLGLPKMLDSYSFALYWNEAAANGGEGAKFTDEIIERILQYQAGEIDYGTVPNNNGDRWQFYTGANANTDWFDELYRDAAFAQEHSLSINGGSENVKYYVSGNFLDQEGLAKYSDDQFSRYAVTAKINATLSKKIKFNYSSKLIREDYEKATQQSGLYFHNIARRWPTNPVTDPNGHYTEASGEMVQLTQGGRTNDRSDWIYQQGQLIVSPIKGWNIYAEGNYRVKYYTYHQDVLPAYAYDVNNNPYAVGVGWNSAGYSSVYEYDRADNFFTSNIYTDYEFKLNEDHYFKVMAGFNSELMKYRTLGASRSGLISPSLPTINTATDNSKATEGQYQHWATAGFFGRLNYNYKERYLLEVNGRYDGTSRFIGDKRWNVFPSVSLGWNIAKENFWTLDHIFQTFKLRGSYGELGNQNTSNWYPFYSQMPVGINSGSWLLGGQKPNTASAPGLVSSLLTWEKVSTWNVGLDLSMFSNRLTVNADYFKRNTFDMVGPAPELPVVLGTSVPQINNADMESYGFELEAHWKDRIGKFNYSVRAVLSDDQQKVTSYPNPTGNISTWYEGEKMGDIWGYTTIGIAKTQAEMDAHLADVSQSNLASQWGAGDIMYADLNDDHKIDGGSGILGDTGDRRIIGNSTPRYRFSLDLGGDYKGFDFRILLQGVAKRDWMPNGPYFWGASGGMWQSAGFTTHMDYFRDESSVMVQAGHADVNLDSYFPKPYFNTGKNQQTQTRYVQSAAYMRLKNIQVGYTLPKSLTNRIGISKARFFLSGDNLLTFTSLIDTFDPETVGLGGWSDGKTYPLAKVVSCGLSVNF</sequence>
<evidence type="ECO:0000256" key="7">
    <source>
        <dbReference type="ARBA" id="ARBA00023077"/>
    </source>
</evidence>
<keyword evidence="7 11" id="KW-0798">TonB box</keyword>
<dbReference type="EMBL" id="QAAD01000023">
    <property type="protein sequence ID" value="PTN06290.1"/>
    <property type="molecule type" value="Genomic_DNA"/>
</dbReference>
<evidence type="ECO:0000313" key="14">
    <source>
        <dbReference type="Proteomes" id="UP000243525"/>
    </source>
</evidence>
<dbReference type="NCBIfam" id="TIGR04057">
    <property type="entry name" value="SusC_RagA_signa"/>
    <property type="match status" value="1"/>
</dbReference>
<dbReference type="GO" id="GO:0006826">
    <property type="term" value="P:iron ion transport"/>
    <property type="evidence" value="ECO:0007669"/>
    <property type="project" value="UniProtKB-KW"/>
</dbReference>
<evidence type="ECO:0000256" key="10">
    <source>
        <dbReference type="PROSITE-ProRule" id="PRU01360"/>
    </source>
</evidence>